<sequence>MKNQVFTPLAIALTAIVLAVIWFCFAPGFMSYDSMVQYKTALNQYYTDSNPAIMSYVWHLCLYLVSGPQSLLLLHLALLAAGILIWYGNMAQRGWALLIPAMCLLPWVVNFAGVLWKDVGMAFALLVATGLLYTRTKNWRVAALAIPFIFYASAVRHNAILAIVPLIYCALRHFWPARSIVQMAILSVLLSATLPLATSVLSYNVLHAERKHFETLTMGDEVARIAFMTGENLMPWVKPEDNAACSPMPIQYERAMCFVRKGYDPSGSLFAGMPHTEAHALWKKTILEHPLPYLQIKGGAFLYFLRSPTLEPYYAWHPGIMDNELGIKLDNPKLAHLMQAYVEGSQVTPLGELFKPYSWLLLAIAMMVLGWRMRPSLEKTQILALNASALGYFLGYLASVPSADFRYIYWCIIATSLSIIIWLAARASQAKH</sequence>
<feature type="transmembrane region" description="Helical" evidence="1">
    <location>
        <begin position="72"/>
        <end position="88"/>
    </location>
</feature>
<feature type="transmembrane region" description="Helical" evidence="1">
    <location>
        <begin position="9"/>
        <end position="29"/>
    </location>
</feature>
<name>A0ABU0XRV7_9BURK</name>
<feature type="transmembrane region" description="Helical" evidence="1">
    <location>
        <begin position="383"/>
        <end position="401"/>
    </location>
</feature>
<feature type="transmembrane region" description="Helical" evidence="1">
    <location>
        <begin position="94"/>
        <end position="112"/>
    </location>
</feature>
<evidence type="ECO:0000313" key="3">
    <source>
        <dbReference type="Proteomes" id="UP001237592"/>
    </source>
</evidence>
<accession>A0ABU0XRV7</accession>
<dbReference type="RefSeq" id="WP_307779036.1">
    <property type="nucleotide sequence ID" value="NZ_JAVFKP010000002.1"/>
</dbReference>
<comment type="caution">
    <text evidence="2">The sequence shown here is derived from an EMBL/GenBank/DDBJ whole genome shotgun (WGS) entry which is preliminary data.</text>
</comment>
<gene>
    <name evidence="2" type="ORF">RB624_10180</name>
</gene>
<keyword evidence="1" id="KW-1133">Transmembrane helix</keyword>
<evidence type="ECO:0000313" key="2">
    <source>
        <dbReference type="EMBL" id="MDQ4626250.1"/>
    </source>
</evidence>
<reference evidence="2 3" key="1">
    <citation type="submission" date="2023-08" db="EMBL/GenBank/DDBJ databases">
        <title>Draft genome sequence of Janthinobacterium lividum.</title>
        <authorList>
            <person name="Chun B.H."/>
            <person name="Lee Y."/>
        </authorList>
    </citation>
    <scope>NUCLEOTIDE SEQUENCE [LARGE SCALE GENOMIC DNA]</scope>
    <source>
        <strain evidence="2 3">AMJK</strain>
    </source>
</reference>
<feature type="transmembrane region" description="Helical" evidence="1">
    <location>
        <begin position="119"/>
        <end position="136"/>
    </location>
</feature>
<protein>
    <recommendedName>
        <fullName evidence="4">Glycosyltransferase RgtA/B/C/D-like domain-containing protein</fullName>
    </recommendedName>
</protein>
<dbReference type="EMBL" id="JAVFKP010000002">
    <property type="protein sequence ID" value="MDQ4626250.1"/>
    <property type="molecule type" value="Genomic_DNA"/>
</dbReference>
<keyword evidence="1" id="KW-0812">Transmembrane</keyword>
<evidence type="ECO:0000256" key="1">
    <source>
        <dbReference type="SAM" id="Phobius"/>
    </source>
</evidence>
<feature type="transmembrane region" description="Helical" evidence="1">
    <location>
        <begin position="407"/>
        <end position="425"/>
    </location>
</feature>
<evidence type="ECO:0008006" key="4">
    <source>
        <dbReference type="Google" id="ProtNLM"/>
    </source>
</evidence>
<dbReference type="Proteomes" id="UP001237592">
    <property type="component" value="Unassembled WGS sequence"/>
</dbReference>
<keyword evidence="1" id="KW-0472">Membrane</keyword>
<feature type="transmembrane region" description="Helical" evidence="1">
    <location>
        <begin position="148"/>
        <end position="171"/>
    </location>
</feature>
<keyword evidence="3" id="KW-1185">Reference proteome</keyword>
<feature type="transmembrane region" description="Helical" evidence="1">
    <location>
        <begin position="183"/>
        <end position="206"/>
    </location>
</feature>
<proteinExistence type="predicted"/>
<organism evidence="2 3">
    <name type="scientific">Janthinobacterium lividum</name>
    <dbReference type="NCBI Taxonomy" id="29581"/>
    <lineage>
        <taxon>Bacteria</taxon>
        <taxon>Pseudomonadati</taxon>
        <taxon>Pseudomonadota</taxon>
        <taxon>Betaproteobacteria</taxon>
        <taxon>Burkholderiales</taxon>
        <taxon>Oxalobacteraceae</taxon>
        <taxon>Janthinobacterium</taxon>
    </lineage>
</organism>